<feature type="compositionally biased region" description="Low complexity" evidence="1">
    <location>
        <begin position="232"/>
        <end position="246"/>
    </location>
</feature>
<feature type="region of interest" description="Disordered" evidence="1">
    <location>
        <begin position="222"/>
        <end position="309"/>
    </location>
</feature>
<feature type="compositionally biased region" description="Basic and acidic residues" evidence="1">
    <location>
        <begin position="222"/>
        <end position="231"/>
    </location>
</feature>
<evidence type="ECO:0000313" key="2">
    <source>
        <dbReference type="EMBL" id="WPD18159.1"/>
    </source>
</evidence>
<dbReference type="CDD" id="cd02947">
    <property type="entry name" value="TRX_family"/>
    <property type="match status" value="1"/>
</dbReference>
<protein>
    <submittedName>
        <fullName evidence="2">Thioredoxin</fullName>
    </submittedName>
</protein>
<gene>
    <name evidence="2" type="ORF">Q5761_07110</name>
</gene>
<dbReference type="InterPro" id="IPR036249">
    <property type="entry name" value="Thioredoxin-like_sf"/>
</dbReference>
<dbReference type="RefSeq" id="WP_318750021.1">
    <property type="nucleotide sequence ID" value="NZ_CP132508.1"/>
</dbReference>
<feature type="compositionally biased region" description="Low complexity" evidence="1">
    <location>
        <begin position="256"/>
        <end position="295"/>
    </location>
</feature>
<reference evidence="2 3" key="1">
    <citation type="submission" date="2023-08" db="EMBL/GenBank/DDBJ databases">
        <title>Genome sequence of Thermaerobacter compostii strain Ins1, a spore-forming filamentous bacterium isolated from a deep geothermal reservoir.</title>
        <authorList>
            <person name="Bregnard D."/>
            <person name="Gonzalez D."/>
            <person name="Junier P."/>
        </authorList>
    </citation>
    <scope>NUCLEOTIDE SEQUENCE [LARGE SCALE GENOMIC DNA]</scope>
    <source>
        <strain evidence="2 3">Ins1</strain>
    </source>
</reference>
<keyword evidence="3" id="KW-1185">Reference proteome</keyword>
<dbReference type="Gene3D" id="3.40.30.10">
    <property type="entry name" value="Glutaredoxin"/>
    <property type="match status" value="1"/>
</dbReference>
<evidence type="ECO:0000313" key="3">
    <source>
        <dbReference type="Proteomes" id="UP001304683"/>
    </source>
</evidence>
<proteinExistence type="predicted"/>
<name>A0ABZ0QNA2_9FIRM</name>
<organism evidence="2 3">
    <name type="scientific">Thermaerobacter composti</name>
    <dbReference type="NCBI Taxonomy" id="554949"/>
    <lineage>
        <taxon>Bacteria</taxon>
        <taxon>Bacillati</taxon>
        <taxon>Bacillota</taxon>
        <taxon>Clostridia</taxon>
        <taxon>Eubacteriales</taxon>
        <taxon>Clostridiales Family XVII. Incertae Sedis</taxon>
        <taxon>Thermaerobacter</taxon>
    </lineage>
</organism>
<feature type="compositionally biased region" description="Basic and acidic residues" evidence="1">
    <location>
        <begin position="154"/>
        <end position="177"/>
    </location>
</feature>
<dbReference type="Proteomes" id="UP001304683">
    <property type="component" value="Chromosome"/>
</dbReference>
<accession>A0ABZ0QNA2</accession>
<feature type="region of interest" description="Disordered" evidence="1">
    <location>
        <begin position="139"/>
        <end position="205"/>
    </location>
</feature>
<evidence type="ECO:0000256" key="1">
    <source>
        <dbReference type="SAM" id="MobiDB-lite"/>
    </source>
</evidence>
<dbReference type="SUPFAM" id="SSF52833">
    <property type="entry name" value="Thioredoxin-like"/>
    <property type="match status" value="1"/>
</dbReference>
<feature type="compositionally biased region" description="Low complexity" evidence="1">
    <location>
        <begin position="179"/>
        <end position="192"/>
    </location>
</feature>
<dbReference type="EMBL" id="CP132508">
    <property type="protein sequence ID" value="WPD18159.1"/>
    <property type="molecule type" value="Genomic_DNA"/>
</dbReference>
<sequence>MATATPTLPRPQEVPRDRFEQEVLQHRGQVLVELWRPGKDTRFFTQALVEQAQRHPDVKLVRINVDEYRDLIDEYHRRRAINQTYDLAHVPGVALFRNGKLITTMKPLIVNSHPDLITDNVRRQLDVFLAKFVEDVKTSVPTDESDAPGGAGAADDRDAKVKAALEKAARLKAERAKQRAASGDGAGARPEAPGGGPGAGAKAAAAGGAAKDARVQAALEKAARLKAERAQRQAASAGTAAAGGSTDRPAAPPSTAPKATSTEGAAAAPERRQAAAPGAKAEGAGQGTGAAPEAAQGGGEPPADEDRSS</sequence>